<keyword evidence="2" id="KW-1185">Reference proteome</keyword>
<gene>
    <name evidence="1" type="ORF">SEMRO_2323_G323290.1</name>
</gene>
<organism evidence="1 2">
    <name type="scientific">Seminavis robusta</name>
    <dbReference type="NCBI Taxonomy" id="568900"/>
    <lineage>
        <taxon>Eukaryota</taxon>
        <taxon>Sar</taxon>
        <taxon>Stramenopiles</taxon>
        <taxon>Ochrophyta</taxon>
        <taxon>Bacillariophyta</taxon>
        <taxon>Bacillariophyceae</taxon>
        <taxon>Bacillariophycidae</taxon>
        <taxon>Naviculales</taxon>
        <taxon>Naviculaceae</taxon>
        <taxon>Seminavis</taxon>
    </lineage>
</organism>
<proteinExistence type="predicted"/>
<dbReference type="EMBL" id="CAICTM010002321">
    <property type="protein sequence ID" value="CAB9528795.1"/>
    <property type="molecule type" value="Genomic_DNA"/>
</dbReference>
<comment type="caution">
    <text evidence="1">The sequence shown here is derived from an EMBL/GenBank/DDBJ whole genome shotgun (WGS) entry which is preliminary data.</text>
</comment>
<name>A0A9N8EYQ6_9STRA</name>
<evidence type="ECO:0000313" key="1">
    <source>
        <dbReference type="EMBL" id="CAB9528795.1"/>
    </source>
</evidence>
<protein>
    <submittedName>
        <fullName evidence="1">Uncharacterized protein</fullName>
    </submittedName>
</protein>
<accession>A0A9N8EYQ6</accession>
<reference evidence="1" key="1">
    <citation type="submission" date="2020-06" db="EMBL/GenBank/DDBJ databases">
        <authorList>
            <consortium name="Plant Systems Biology data submission"/>
        </authorList>
    </citation>
    <scope>NUCLEOTIDE SEQUENCE</scope>
    <source>
        <strain evidence="1">D6</strain>
    </source>
</reference>
<sequence length="438" mass="47817">MAVNAIQEDESMSLRAIVRKIRTKLQKAKRRAWTMNPALQLVQIFCTDIDINKRGFSVAHNLVGHHFGHLDQRLSGDGRGGVGAKAYTTTAASAFGSTLAVAPVSAKYEPLLYLALVAWEEAMLKRNHEVTNMFPLVDERGQALTVREAFVRCSNVFTPRANIANLDAQKMNGDILEVLVHASVTLASMKMGSGDKDYLPGVPLLEFLPLVRRLMLPGHLRELPKKGDFFDSIKFDWPLVPGLGGSDSSLPVEIAAGTGSVLGFLSRPEDQAKVDGYISNMLPSGKTTQEPFICIECKNYADGVTASVLNQVFKRIKSGVQCSMIFVSKLKGKVFLGSSLAKVKQDCFAAEHDMDCVTVLCWGSGADDEPGFLKIGEDFKAKTEKTTKLLVVIFQVECVTLGSAHELDVSRKRKCPPCANFPLKSSQESSQESVSSQE</sequence>
<dbReference type="Proteomes" id="UP001153069">
    <property type="component" value="Unassembled WGS sequence"/>
</dbReference>
<dbReference type="AlphaFoldDB" id="A0A9N8EYQ6"/>
<evidence type="ECO:0000313" key="2">
    <source>
        <dbReference type="Proteomes" id="UP001153069"/>
    </source>
</evidence>